<feature type="region of interest" description="Disordered" evidence="4">
    <location>
        <begin position="191"/>
        <end position="257"/>
    </location>
</feature>
<dbReference type="PANTHER" id="PTHR47177">
    <property type="entry name" value="F18C1.6 PROTEIN"/>
    <property type="match status" value="1"/>
</dbReference>
<feature type="compositionally biased region" description="Basic and acidic residues" evidence="4">
    <location>
        <begin position="1"/>
        <end position="11"/>
    </location>
</feature>
<dbReference type="InterPro" id="IPR013083">
    <property type="entry name" value="Znf_RING/FYVE/PHD"/>
</dbReference>
<dbReference type="Gene3D" id="3.30.40.10">
    <property type="entry name" value="Zinc/RING finger domain, C3HC4 (zinc finger)"/>
    <property type="match status" value="1"/>
</dbReference>
<feature type="region of interest" description="Disordered" evidence="4">
    <location>
        <begin position="1"/>
        <end position="179"/>
    </location>
</feature>
<protein>
    <submittedName>
        <fullName evidence="5">PHD and RING finger domain-containing protein 1</fullName>
    </submittedName>
</protein>
<name>A0A1D1Y6S1_9ARAE</name>
<evidence type="ECO:0000256" key="2">
    <source>
        <dbReference type="ARBA" id="ARBA00022771"/>
    </source>
</evidence>
<feature type="compositionally biased region" description="Basic residues" evidence="4">
    <location>
        <begin position="126"/>
        <end position="151"/>
    </location>
</feature>
<evidence type="ECO:0000313" key="5">
    <source>
        <dbReference type="EMBL" id="JAT50342.1"/>
    </source>
</evidence>
<evidence type="ECO:0000256" key="3">
    <source>
        <dbReference type="ARBA" id="ARBA00022833"/>
    </source>
</evidence>
<evidence type="ECO:0000256" key="1">
    <source>
        <dbReference type="ARBA" id="ARBA00022723"/>
    </source>
</evidence>
<feature type="compositionally biased region" description="Acidic residues" evidence="4">
    <location>
        <begin position="211"/>
        <end position="227"/>
    </location>
</feature>
<sequence length="300" mass="33548">SYSSDASREASQDAEDTTACSEEDGDGRGDEEDAAAARWRRPRKGPAGSRREPAARPLRRGEPAVAVADEDEGMETPLTRKPGARQRRRPGILAAAAEEDEYEDDDDDEDFAPDEDEDDEEEFARGRVRRAGGGKSRPVKRKRRKGRPRSSKVKEMGEKARVSKRRRRMAPISDHDDFVVEDRVSIDGTERKRRISGGRKRTPRAWCSDPSETDSSDFDFTISEEESKDLPIGGPSSHRERIPLSGGVQGEEKGKGKEIDDLGKQVCGICLSEEHNHVIRGLLDCCAHYFCFPCIMEWSK</sequence>
<dbReference type="EMBL" id="GDJX01017594">
    <property type="protein sequence ID" value="JAT50342.1"/>
    <property type="molecule type" value="Transcribed_RNA"/>
</dbReference>
<dbReference type="InterPro" id="IPR017907">
    <property type="entry name" value="Znf_RING_CS"/>
</dbReference>
<keyword evidence="1" id="KW-0479">Metal-binding</keyword>
<dbReference type="GO" id="GO:0008270">
    <property type="term" value="F:zinc ion binding"/>
    <property type="evidence" value="ECO:0007669"/>
    <property type="project" value="UniProtKB-KW"/>
</dbReference>
<dbReference type="PROSITE" id="PS00518">
    <property type="entry name" value="ZF_RING_1"/>
    <property type="match status" value="1"/>
</dbReference>
<feature type="compositionally biased region" description="Basic and acidic residues" evidence="4">
    <location>
        <begin position="49"/>
        <end position="62"/>
    </location>
</feature>
<keyword evidence="3" id="KW-0862">Zinc</keyword>
<feature type="non-terminal residue" evidence="5">
    <location>
        <position position="300"/>
    </location>
</feature>
<organism evidence="5">
    <name type="scientific">Anthurium amnicola</name>
    <dbReference type="NCBI Taxonomy" id="1678845"/>
    <lineage>
        <taxon>Eukaryota</taxon>
        <taxon>Viridiplantae</taxon>
        <taxon>Streptophyta</taxon>
        <taxon>Embryophyta</taxon>
        <taxon>Tracheophyta</taxon>
        <taxon>Spermatophyta</taxon>
        <taxon>Magnoliopsida</taxon>
        <taxon>Liliopsida</taxon>
        <taxon>Araceae</taxon>
        <taxon>Pothoideae</taxon>
        <taxon>Potheae</taxon>
        <taxon>Anthurium</taxon>
    </lineage>
</organism>
<dbReference type="SUPFAM" id="SSF57850">
    <property type="entry name" value="RING/U-box"/>
    <property type="match status" value="1"/>
</dbReference>
<dbReference type="PANTHER" id="PTHR47177:SF3">
    <property type="entry name" value="F18C1.6 PROTEIN"/>
    <property type="match status" value="1"/>
</dbReference>
<keyword evidence="2" id="KW-0863">Zinc-finger</keyword>
<feature type="compositionally biased region" description="Basic residues" evidence="4">
    <location>
        <begin position="191"/>
        <end position="203"/>
    </location>
</feature>
<gene>
    <name evidence="5" type="primary">PHRF1_2</name>
    <name evidence="5" type="ORF">g.24735</name>
</gene>
<dbReference type="AlphaFoldDB" id="A0A1D1Y6S1"/>
<feature type="non-terminal residue" evidence="5">
    <location>
        <position position="1"/>
    </location>
</feature>
<feature type="compositionally biased region" description="Acidic residues" evidence="4">
    <location>
        <begin position="12"/>
        <end position="34"/>
    </location>
</feature>
<feature type="compositionally biased region" description="Acidic residues" evidence="4">
    <location>
        <begin position="97"/>
        <end position="122"/>
    </location>
</feature>
<evidence type="ECO:0000256" key="4">
    <source>
        <dbReference type="SAM" id="MobiDB-lite"/>
    </source>
</evidence>
<accession>A0A1D1Y6S1</accession>
<reference evidence="5" key="1">
    <citation type="submission" date="2015-07" db="EMBL/GenBank/DDBJ databases">
        <title>Transcriptome Assembly of Anthurium amnicola.</title>
        <authorList>
            <person name="Suzuki J."/>
        </authorList>
    </citation>
    <scope>NUCLEOTIDE SEQUENCE</scope>
</reference>
<proteinExistence type="predicted"/>
<feature type="compositionally biased region" description="Basic and acidic residues" evidence="4">
    <location>
        <begin position="152"/>
        <end position="161"/>
    </location>
</feature>